<keyword evidence="2" id="KW-0808">Transferase</keyword>
<comment type="caution">
    <text evidence="4">The sequence shown here is derived from an EMBL/GenBank/DDBJ whole genome shotgun (WGS) entry which is preliminary data.</text>
</comment>
<reference evidence="4 5" key="1">
    <citation type="submission" date="2018-10" db="EMBL/GenBank/DDBJ databases">
        <title>A high-quality apple genome assembly.</title>
        <authorList>
            <person name="Hu J."/>
        </authorList>
    </citation>
    <scope>NUCLEOTIDE SEQUENCE [LARGE SCALE GENOMIC DNA]</scope>
    <source>
        <strain evidence="5">cv. HFTH1</strain>
        <tissue evidence="4">Young leaf</tissue>
    </source>
</reference>
<evidence type="ECO:0000256" key="1">
    <source>
        <dbReference type="ARBA" id="ARBA00009861"/>
    </source>
</evidence>
<keyword evidence="5" id="KW-1185">Reference proteome</keyword>
<dbReference type="Pfam" id="PF02458">
    <property type="entry name" value="Transferase"/>
    <property type="match status" value="1"/>
</dbReference>
<dbReference type="PANTHER" id="PTHR31623:SF122">
    <property type="entry name" value="HXXXD-TYPE ACYL-TRANSFERASE FAMILY PROTEIN"/>
    <property type="match status" value="1"/>
</dbReference>
<name>A0A498HZE5_MALDO</name>
<evidence type="ECO:0000256" key="3">
    <source>
        <dbReference type="ARBA" id="ARBA00023315"/>
    </source>
</evidence>
<proteinExistence type="inferred from homology"/>
<evidence type="ECO:0000256" key="2">
    <source>
        <dbReference type="ARBA" id="ARBA00022679"/>
    </source>
</evidence>
<evidence type="ECO:0000313" key="4">
    <source>
        <dbReference type="EMBL" id="RXH76200.1"/>
    </source>
</evidence>
<accession>A0A498HZE5</accession>
<evidence type="ECO:0008006" key="6">
    <source>
        <dbReference type="Google" id="ProtNLM"/>
    </source>
</evidence>
<dbReference type="Proteomes" id="UP000290289">
    <property type="component" value="Chromosome 14"/>
</dbReference>
<dbReference type="Gene3D" id="3.30.559.10">
    <property type="entry name" value="Chloramphenicol acetyltransferase-like domain"/>
    <property type="match status" value="2"/>
</dbReference>
<dbReference type="GO" id="GO:0016746">
    <property type="term" value="F:acyltransferase activity"/>
    <property type="evidence" value="ECO:0007669"/>
    <property type="project" value="UniProtKB-KW"/>
</dbReference>
<evidence type="ECO:0000313" key="5">
    <source>
        <dbReference type="Proteomes" id="UP000290289"/>
    </source>
</evidence>
<comment type="similarity">
    <text evidence="1">Belongs to the plant acyltransferase family.</text>
</comment>
<dbReference type="EMBL" id="RDQH01000340">
    <property type="protein sequence ID" value="RXH76200.1"/>
    <property type="molecule type" value="Genomic_DNA"/>
</dbReference>
<gene>
    <name evidence="4" type="ORF">DVH24_019088</name>
</gene>
<dbReference type="PANTHER" id="PTHR31623">
    <property type="entry name" value="F21J9.9"/>
    <property type="match status" value="1"/>
</dbReference>
<protein>
    <recommendedName>
        <fullName evidence="6">BAHD acyltransferase</fullName>
    </recommendedName>
</protein>
<keyword evidence="3" id="KW-0012">Acyltransferase</keyword>
<sequence length="433" mass="48557">MIKVEVIRKEIIKPSSPTPHHLRHLCLSLFDQFILELYMPQVLFYPSSSDEHSLVAEKSELLKKSLSEALTVFYPFAGEFKYNVSINCDDRGALFLEARVNCPMSNILDKPDSEILRQLIAAPMRSKQAQVGHLVLIQANVFECGGLAIGVSISHKVADAVVYSKFIESWAEIARCTASTTDHHVVLPTEFGVAATLFPPQEFFNSPKTPLTLPFIDNVIGRRLVFDASKIAALKAKAASATVPNPTRVEAVSALIWKSATEASRSNLGFARPSTWRSAVNLRKILAQPFAENLQGNFVYFTMPKIEEHEVYDLQTLVAKMRKSVEELKVKYAKEIRGEEVVQFLKEYSELVQKDDMDNYFCTSLCGFPFGSANFGWGKASCIRIPWNEDFKNRMLLLDASDGIGIDAYITLKKEDMVMIETNQDLLAYASLH</sequence>
<dbReference type="AlphaFoldDB" id="A0A498HZE5"/>
<organism evidence="4 5">
    <name type="scientific">Malus domestica</name>
    <name type="common">Apple</name>
    <name type="synonym">Pyrus malus</name>
    <dbReference type="NCBI Taxonomy" id="3750"/>
    <lineage>
        <taxon>Eukaryota</taxon>
        <taxon>Viridiplantae</taxon>
        <taxon>Streptophyta</taxon>
        <taxon>Embryophyta</taxon>
        <taxon>Tracheophyta</taxon>
        <taxon>Spermatophyta</taxon>
        <taxon>Magnoliopsida</taxon>
        <taxon>eudicotyledons</taxon>
        <taxon>Gunneridae</taxon>
        <taxon>Pentapetalae</taxon>
        <taxon>rosids</taxon>
        <taxon>fabids</taxon>
        <taxon>Rosales</taxon>
        <taxon>Rosaceae</taxon>
        <taxon>Amygdaloideae</taxon>
        <taxon>Maleae</taxon>
        <taxon>Malus</taxon>
    </lineage>
</organism>
<dbReference type="InterPro" id="IPR023213">
    <property type="entry name" value="CAT-like_dom_sf"/>
</dbReference>